<evidence type="ECO:0000313" key="3">
    <source>
        <dbReference type="Proteomes" id="UP001295684"/>
    </source>
</evidence>
<keyword evidence="1" id="KW-0472">Membrane</keyword>
<dbReference type="AlphaFoldDB" id="A0AAD1UGL0"/>
<proteinExistence type="predicted"/>
<keyword evidence="1" id="KW-1133">Transmembrane helix</keyword>
<protein>
    <recommendedName>
        <fullName evidence="4">Sulfite exporter TauE/SafE family protein</fullName>
    </recommendedName>
</protein>
<comment type="caution">
    <text evidence="2">The sequence shown here is derived from an EMBL/GenBank/DDBJ whole genome shotgun (WGS) entry which is preliminary data.</text>
</comment>
<feature type="transmembrane region" description="Helical" evidence="1">
    <location>
        <begin position="233"/>
        <end position="253"/>
    </location>
</feature>
<feature type="transmembrane region" description="Helical" evidence="1">
    <location>
        <begin position="385"/>
        <end position="405"/>
    </location>
</feature>
<accession>A0AAD1UGL0</accession>
<keyword evidence="3" id="KW-1185">Reference proteome</keyword>
<evidence type="ECO:0008006" key="4">
    <source>
        <dbReference type="Google" id="ProtNLM"/>
    </source>
</evidence>
<dbReference type="PANTHER" id="PTHR14255">
    <property type="entry name" value="CEREBLON"/>
    <property type="match status" value="1"/>
</dbReference>
<dbReference type="GO" id="GO:0031464">
    <property type="term" value="C:Cul4A-RING E3 ubiquitin ligase complex"/>
    <property type="evidence" value="ECO:0007669"/>
    <property type="project" value="TreeGrafter"/>
</dbReference>
<feature type="transmembrane region" description="Helical" evidence="1">
    <location>
        <begin position="314"/>
        <end position="341"/>
    </location>
</feature>
<feature type="transmembrane region" description="Helical" evidence="1">
    <location>
        <begin position="417"/>
        <end position="436"/>
    </location>
</feature>
<feature type="transmembrane region" description="Helical" evidence="1">
    <location>
        <begin position="12"/>
        <end position="35"/>
    </location>
</feature>
<evidence type="ECO:0000256" key="1">
    <source>
        <dbReference type="SAM" id="Phobius"/>
    </source>
</evidence>
<dbReference type="EMBL" id="CAMPGE010010122">
    <property type="protein sequence ID" value="CAI2368978.1"/>
    <property type="molecule type" value="Genomic_DNA"/>
</dbReference>
<gene>
    <name evidence="2" type="ORF">ECRASSUSDP1_LOCUS10274</name>
</gene>
<dbReference type="GO" id="GO:0016567">
    <property type="term" value="P:protein ubiquitination"/>
    <property type="evidence" value="ECO:0007669"/>
    <property type="project" value="TreeGrafter"/>
</dbReference>
<feature type="transmembrane region" description="Helical" evidence="1">
    <location>
        <begin position="273"/>
        <end position="293"/>
    </location>
</feature>
<feature type="transmembrane region" description="Helical" evidence="1">
    <location>
        <begin position="105"/>
        <end position="128"/>
    </location>
</feature>
<sequence length="462" mass="52390">MQIGVFEIVGGVLLFFVTVISKGIGLLGAGLVLPISKILFNLSHRESIEVASPAILFAVLIKFIALLIRKNEKYKNRRVVDFKFATVILPLVLIGAFWGEVFHAIIARAIESVIFCLIVAFLLVRTFMQSINKYKLHKRLQKKKKKRNLSVTCTRGGSIHGVNDSLRSSINSESINTEFSESLTINDDNEDSEEKQKMKKYLEKVESMRQQAFEGIDDIHNHPKFDQKYKPRYIKRAIPVLIVICMLVLQHLLRGSRNFDSTIQLEPCSTKYWLIMLGYTLILLAIFCVVFLITKYERTYHGDIGYEISYDWSLWTFIKVTVVSIFAGYTTTGIGVGLAFLCSPLLHSLNFPEDISEHTPLFLELIVRTVNVIHFMIIDIDQWTYMLWFAAWILPGAFIGAFIVLPFINNNHFRTSVILGLGTLLLAIACVATAVIDGINIARDVREGVPLLNFHGYCDESN</sequence>
<feature type="transmembrane region" description="Helical" evidence="1">
    <location>
        <begin position="50"/>
        <end position="68"/>
    </location>
</feature>
<organism evidence="2 3">
    <name type="scientific">Euplotes crassus</name>
    <dbReference type="NCBI Taxonomy" id="5936"/>
    <lineage>
        <taxon>Eukaryota</taxon>
        <taxon>Sar</taxon>
        <taxon>Alveolata</taxon>
        <taxon>Ciliophora</taxon>
        <taxon>Intramacronucleata</taxon>
        <taxon>Spirotrichea</taxon>
        <taxon>Hypotrichia</taxon>
        <taxon>Euplotida</taxon>
        <taxon>Euplotidae</taxon>
        <taxon>Moneuplotes</taxon>
    </lineage>
</organism>
<name>A0AAD1UGL0_EUPCR</name>
<dbReference type="PANTHER" id="PTHR14255:SF3">
    <property type="entry name" value="SULFITE EXPORTER TAUE_SAFE FAMILY PROTEIN 5-RELATED"/>
    <property type="match status" value="1"/>
</dbReference>
<keyword evidence="1" id="KW-0812">Transmembrane</keyword>
<reference evidence="2" key="1">
    <citation type="submission" date="2023-07" db="EMBL/GenBank/DDBJ databases">
        <authorList>
            <consortium name="AG Swart"/>
            <person name="Singh M."/>
            <person name="Singh A."/>
            <person name="Seah K."/>
            <person name="Emmerich C."/>
        </authorList>
    </citation>
    <scope>NUCLEOTIDE SEQUENCE</scope>
    <source>
        <strain evidence="2">DP1</strain>
    </source>
</reference>
<evidence type="ECO:0000313" key="2">
    <source>
        <dbReference type="EMBL" id="CAI2368978.1"/>
    </source>
</evidence>
<feature type="transmembrane region" description="Helical" evidence="1">
    <location>
        <begin position="80"/>
        <end position="99"/>
    </location>
</feature>
<dbReference type="Proteomes" id="UP001295684">
    <property type="component" value="Unassembled WGS sequence"/>
</dbReference>